<accession>A0A0H4WY60</accession>
<evidence type="ECO:0000313" key="2">
    <source>
        <dbReference type="Proteomes" id="UP000009026"/>
    </source>
</evidence>
<dbReference type="EMBL" id="CP012109">
    <property type="protein sequence ID" value="AKQ66533.1"/>
    <property type="molecule type" value="Genomic_DNA"/>
</dbReference>
<keyword evidence="2" id="KW-1185">Reference proteome</keyword>
<organism evidence="1 2">
    <name type="scientific">Pseudomyxococcus hansupus</name>
    <dbReference type="NCBI Taxonomy" id="1297742"/>
    <lineage>
        <taxon>Bacteria</taxon>
        <taxon>Pseudomonadati</taxon>
        <taxon>Myxococcota</taxon>
        <taxon>Myxococcia</taxon>
        <taxon>Myxococcales</taxon>
        <taxon>Cystobacterineae</taxon>
        <taxon>Myxococcaceae</taxon>
        <taxon>Pseudomyxococcus</taxon>
    </lineage>
</organism>
<evidence type="ECO:0000313" key="1">
    <source>
        <dbReference type="EMBL" id="AKQ66533.1"/>
    </source>
</evidence>
<dbReference type="Proteomes" id="UP000009026">
    <property type="component" value="Chromosome"/>
</dbReference>
<dbReference type="PATRIC" id="fig|1297742.4.peg.3477"/>
<dbReference type="AlphaFoldDB" id="A0A0H4WY60"/>
<reference evidence="1 2" key="1">
    <citation type="journal article" date="2016" name="PLoS ONE">
        <title>Complete Genome Sequence and Comparative Genomics of a Novel Myxobacterium Myxococcus hansupus.</title>
        <authorList>
            <person name="Sharma G."/>
            <person name="Narwani T."/>
            <person name="Subramanian S."/>
        </authorList>
    </citation>
    <scope>NUCLEOTIDE SEQUENCE [LARGE SCALE GENOMIC DNA]</scope>
    <source>
        <strain evidence="2">mixupus</strain>
    </source>
</reference>
<dbReference type="KEGG" id="mym:A176_003445"/>
<name>A0A0H4WY60_9BACT</name>
<proteinExistence type="predicted"/>
<protein>
    <submittedName>
        <fullName evidence="1">Uncharacterized protein</fullName>
    </submittedName>
</protein>
<sequence>MAGASVAHASAALACLLAPEADVALQRAVTWRARRRLAACAS</sequence>
<gene>
    <name evidence="1" type="ORF">A176_003445</name>
</gene>